<evidence type="ECO:0000313" key="2">
    <source>
        <dbReference type="EnsemblPlants" id="LPERR02G16020.1"/>
    </source>
</evidence>
<dbReference type="HOGENOM" id="CLU_022585_0_0_1"/>
<dbReference type="eggNOG" id="ENOG502RBS8">
    <property type="taxonomic scope" value="Eukaryota"/>
</dbReference>
<organism evidence="2 3">
    <name type="scientific">Leersia perrieri</name>
    <dbReference type="NCBI Taxonomy" id="77586"/>
    <lineage>
        <taxon>Eukaryota</taxon>
        <taxon>Viridiplantae</taxon>
        <taxon>Streptophyta</taxon>
        <taxon>Embryophyta</taxon>
        <taxon>Tracheophyta</taxon>
        <taxon>Spermatophyta</taxon>
        <taxon>Magnoliopsida</taxon>
        <taxon>Liliopsida</taxon>
        <taxon>Poales</taxon>
        <taxon>Poaceae</taxon>
        <taxon>BOP clade</taxon>
        <taxon>Oryzoideae</taxon>
        <taxon>Oryzeae</taxon>
        <taxon>Oryzinae</taxon>
        <taxon>Leersia</taxon>
    </lineage>
</organism>
<evidence type="ECO:0000256" key="1">
    <source>
        <dbReference type="SAM" id="MobiDB-lite"/>
    </source>
</evidence>
<protein>
    <submittedName>
        <fullName evidence="2">Uncharacterized protein</fullName>
    </submittedName>
</protein>
<feature type="region of interest" description="Disordered" evidence="1">
    <location>
        <begin position="286"/>
        <end position="308"/>
    </location>
</feature>
<dbReference type="AlphaFoldDB" id="A0A0D9VGW6"/>
<reference evidence="3" key="2">
    <citation type="submission" date="2013-12" db="EMBL/GenBank/DDBJ databases">
        <authorList>
            <person name="Yu Y."/>
            <person name="Lee S."/>
            <person name="de Baynast K."/>
            <person name="Wissotski M."/>
            <person name="Liu L."/>
            <person name="Talag J."/>
            <person name="Goicoechea J."/>
            <person name="Angelova A."/>
            <person name="Jetty R."/>
            <person name="Kudrna D."/>
            <person name="Golser W."/>
            <person name="Rivera L."/>
            <person name="Zhang J."/>
            <person name="Wing R."/>
        </authorList>
    </citation>
    <scope>NUCLEOTIDE SEQUENCE</scope>
</reference>
<reference evidence="2" key="3">
    <citation type="submission" date="2015-04" db="UniProtKB">
        <authorList>
            <consortium name="EnsemblPlants"/>
        </authorList>
    </citation>
    <scope>IDENTIFICATION</scope>
</reference>
<sequence>MGKEQGDLEINGTEPKAVRFSGDVKEADALQMVQSENEEGEMEEEGVVLSSDTRMVEQGLDINDDANNASAGVDMETELQHLPNGKVPDERAEDDDKVLVESALDGIALDDVVTNMESKLDGIERNLLKYCDYAKAPTKRRSLRPQRNATSVRRETAVPERTDQIYVGESSQMVSDEPGNESSVTNLKSEIREDQILRESADFSTSCNEILGPILLEENKELAVAENMIEENNDAQLCVVNESKEEINVSALASPHEDSLMQETDLSPLGASHKDSLIQDNLSSLTNSHKNSLNEETNPPLTHSHEDSLVEETNLSSLTTSHKDSLMQETDLPQTISSQENNLKLEFKEGCDIDMLPQDVDLIELSGERRTVDDELFSNVGTEAASKMKEKNLEQSNPFRISDHNLIGGSEVSVIHSSPGLDQCSAEGSCTESQKEQQLVTVSGDVAGSTNNIQQLPLENKGVQVIEIEDDTPIEVGGFDSSKAKSEMICSSMDNMIDPIVHSGDLPVIQDGYNLAISDYLGADIPCYPPMQSDLHAGIGGNDSEGITVMDDPIYGSLTDIGLHDILVSVFLFVLPLCQSQIHCFMDVWGQPTQDDYKFF</sequence>
<evidence type="ECO:0000313" key="3">
    <source>
        <dbReference type="Proteomes" id="UP000032180"/>
    </source>
</evidence>
<reference evidence="2 3" key="1">
    <citation type="submission" date="2012-08" db="EMBL/GenBank/DDBJ databases">
        <title>Oryza genome evolution.</title>
        <authorList>
            <person name="Wing R.A."/>
        </authorList>
    </citation>
    <scope>NUCLEOTIDE SEQUENCE</scope>
</reference>
<proteinExistence type="predicted"/>
<dbReference type="PANTHER" id="PTHR36056:SF2">
    <property type="entry name" value="OS02G0550000 PROTEIN"/>
    <property type="match status" value="1"/>
</dbReference>
<dbReference type="EnsemblPlants" id="LPERR02G16020.1">
    <property type="protein sequence ID" value="LPERR02G16020.1"/>
    <property type="gene ID" value="LPERR02G16020"/>
</dbReference>
<accession>A0A0D9VGW6</accession>
<keyword evidence="3" id="KW-1185">Reference proteome</keyword>
<dbReference type="PANTHER" id="PTHR36056">
    <property type="entry name" value="PROTEIN, PUTATIVE-RELATED"/>
    <property type="match status" value="1"/>
</dbReference>
<dbReference type="Proteomes" id="UP000032180">
    <property type="component" value="Chromosome 2"/>
</dbReference>
<dbReference type="Gramene" id="LPERR02G16020.1">
    <property type="protein sequence ID" value="LPERR02G16020.1"/>
    <property type="gene ID" value="LPERR02G16020"/>
</dbReference>
<name>A0A0D9VGW6_9ORYZ</name>
<dbReference type="InterPro" id="IPR040276">
    <property type="entry name" value="At4g26450-like"/>
</dbReference>
<feature type="compositionally biased region" description="Polar residues" evidence="1">
    <location>
        <begin position="286"/>
        <end position="301"/>
    </location>
</feature>